<comment type="catalytic activity">
    <reaction evidence="9">
        <text>L-seryl-[protein] + ATP = O-phospho-L-seryl-[protein] + ADP + H(+)</text>
        <dbReference type="Rhea" id="RHEA:17989"/>
        <dbReference type="Rhea" id="RHEA-COMP:9863"/>
        <dbReference type="Rhea" id="RHEA-COMP:11604"/>
        <dbReference type="ChEBI" id="CHEBI:15378"/>
        <dbReference type="ChEBI" id="CHEBI:29999"/>
        <dbReference type="ChEBI" id="CHEBI:30616"/>
        <dbReference type="ChEBI" id="CHEBI:83421"/>
        <dbReference type="ChEBI" id="CHEBI:456216"/>
        <dbReference type="EC" id="2.7.11.1"/>
    </reaction>
</comment>
<dbReference type="FunFam" id="1.10.510.10:FF:000024">
    <property type="entry name" value="Probable serine/threonine-protein kinase cot-1"/>
    <property type="match status" value="1"/>
</dbReference>
<dbReference type="Pfam" id="PF00069">
    <property type="entry name" value="Pkinase"/>
    <property type="match status" value="2"/>
</dbReference>
<dbReference type="RefSeq" id="XP_013761139.1">
    <property type="nucleotide sequence ID" value="XM_013905685.1"/>
</dbReference>
<evidence type="ECO:0000313" key="15">
    <source>
        <dbReference type="Proteomes" id="UP000054408"/>
    </source>
</evidence>
<dbReference type="InterPro" id="IPR017441">
    <property type="entry name" value="Protein_kinase_ATP_BS"/>
</dbReference>
<dbReference type="GO" id="GO:0035556">
    <property type="term" value="P:intracellular signal transduction"/>
    <property type="evidence" value="ECO:0007669"/>
    <property type="project" value="TreeGrafter"/>
</dbReference>
<dbReference type="SMART" id="SM00220">
    <property type="entry name" value="S_TKc"/>
    <property type="match status" value="1"/>
</dbReference>
<evidence type="ECO:0000256" key="6">
    <source>
        <dbReference type="ARBA" id="ARBA00022777"/>
    </source>
</evidence>
<protein>
    <recommendedName>
        <fullName evidence="1">non-specific serine/threonine protein kinase</fullName>
        <ecNumber evidence="1">2.7.11.1</ecNumber>
    </recommendedName>
</protein>
<comment type="similarity">
    <text evidence="11">Belongs to the protein kinase superfamily.</text>
</comment>
<evidence type="ECO:0000256" key="1">
    <source>
        <dbReference type="ARBA" id="ARBA00012513"/>
    </source>
</evidence>
<keyword evidence="2 11" id="KW-0723">Serine/threonine-protein kinase</keyword>
<dbReference type="STRING" id="461836.A0A0L0DVB7"/>
<evidence type="ECO:0000256" key="9">
    <source>
        <dbReference type="ARBA" id="ARBA00048679"/>
    </source>
</evidence>
<dbReference type="Gene3D" id="3.30.200.20">
    <property type="entry name" value="Phosphorylase Kinase, domain 1"/>
    <property type="match status" value="2"/>
</dbReference>
<dbReference type="InterPro" id="IPR008271">
    <property type="entry name" value="Ser/Thr_kinase_AS"/>
</dbReference>
<gene>
    <name evidence="14" type="ORF">AMSG_02110</name>
</gene>
<evidence type="ECO:0000259" key="12">
    <source>
        <dbReference type="PROSITE" id="PS50011"/>
    </source>
</evidence>
<keyword evidence="15" id="KW-1185">Reference proteome</keyword>
<proteinExistence type="inferred from homology"/>
<dbReference type="PROSITE" id="PS50011">
    <property type="entry name" value="PROTEIN_KINASE_DOM"/>
    <property type="match status" value="1"/>
</dbReference>
<evidence type="ECO:0000259" key="13">
    <source>
        <dbReference type="PROSITE" id="PS51285"/>
    </source>
</evidence>
<evidence type="ECO:0000256" key="2">
    <source>
        <dbReference type="ARBA" id="ARBA00022527"/>
    </source>
</evidence>
<feature type="binding site" evidence="10">
    <location>
        <position position="123"/>
    </location>
    <ligand>
        <name>ATP</name>
        <dbReference type="ChEBI" id="CHEBI:30616"/>
    </ligand>
</feature>
<dbReference type="GO" id="GO:0004674">
    <property type="term" value="F:protein serine/threonine kinase activity"/>
    <property type="evidence" value="ECO:0007669"/>
    <property type="project" value="UniProtKB-KW"/>
</dbReference>
<evidence type="ECO:0000313" key="14">
    <source>
        <dbReference type="EMBL" id="KNC56097.1"/>
    </source>
</evidence>
<name>A0A0L0DVB7_THETB</name>
<accession>A0A0L0DVB7</accession>
<dbReference type="PROSITE" id="PS00107">
    <property type="entry name" value="PROTEIN_KINASE_ATP"/>
    <property type="match status" value="1"/>
</dbReference>
<evidence type="ECO:0000256" key="8">
    <source>
        <dbReference type="ARBA" id="ARBA00047899"/>
    </source>
</evidence>
<evidence type="ECO:0000256" key="11">
    <source>
        <dbReference type="RuleBase" id="RU000304"/>
    </source>
</evidence>
<evidence type="ECO:0000256" key="4">
    <source>
        <dbReference type="ARBA" id="ARBA00022679"/>
    </source>
</evidence>
<dbReference type="PANTHER" id="PTHR24356:SF417">
    <property type="entry name" value="CELL CYCLE PROTEIN KINASE DBF2-RELATED"/>
    <property type="match status" value="1"/>
</dbReference>
<dbReference type="GO" id="GO:0007010">
    <property type="term" value="P:cytoskeleton organization"/>
    <property type="evidence" value="ECO:0007669"/>
    <property type="project" value="UniProtKB-ARBA"/>
</dbReference>
<dbReference type="Gene3D" id="1.10.510.10">
    <property type="entry name" value="Transferase(Phosphotransferase) domain 1"/>
    <property type="match status" value="2"/>
</dbReference>
<dbReference type="PROSITE" id="PS51285">
    <property type="entry name" value="AGC_KINASE_CTER"/>
    <property type="match status" value="1"/>
</dbReference>
<sequence>MAASSSAAEEEGLEKASAARQFFEDFYSATGSYVVGRINRYTELQNRIDSGELSGAAAEAARDEFALAERRFLRQRRKRIKLHDFDLIKMVGKGGYGEVYLVRKKDTTEVLALKKMKKSAILKSQTEITHLRTERNVLANQQSRWLVQMVYSFQDAANVYMAMEFVHGGDVRTRLTAVDTLSEADARFYIAEMFLSVDALHQAGYIHRDLKPENFLIDSNGHIKLTDFGLSKGNMLTIQSQTMKRGMLPSSKDGDRRSIGARKRVFGSIKRNARELAFSLVGSPDYMAVEMLRGEGYDFSVDYWALAAILFEMIVGFAPFADDDIEAVFRNIFNHEVTLNFPDIYTYMSHEAWDLITSILKEPADRLGKGGISEIKSHQFFDSIAWKALGTESGPSPPWVPELSDDTDTRYFDVYEEDPNAVAAEDAADADAKFQAFPAFTFKRRRPDASS</sequence>
<dbReference type="InterPro" id="IPR000719">
    <property type="entry name" value="Prot_kinase_dom"/>
</dbReference>
<dbReference type="PROSITE" id="PS00108">
    <property type="entry name" value="PROTEIN_KINASE_ST"/>
    <property type="match status" value="1"/>
</dbReference>
<dbReference type="Proteomes" id="UP000054408">
    <property type="component" value="Unassembled WGS sequence"/>
</dbReference>
<evidence type="ECO:0000256" key="7">
    <source>
        <dbReference type="ARBA" id="ARBA00022840"/>
    </source>
</evidence>
<dbReference type="InterPro" id="IPR000961">
    <property type="entry name" value="AGC-kinase_C"/>
</dbReference>
<keyword evidence="6 14" id="KW-0418">Kinase</keyword>
<dbReference type="GO" id="GO:0005815">
    <property type="term" value="C:microtubule organizing center"/>
    <property type="evidence" value="ECO:0007669"/>
    <property type="project" value="UniProtKB-ARBA"/>
</dbReference>
<feature type="domain" description="Protein kinase" evidence="12">
    <location>
        <begin position="85"/>
        <end position="381"/>
    </location>
</feature>
<feature type="domain" description="AGC-kinase C-terminal" evidence="13">
    <location>
        <begin position="382"/>
        <end position="451"/>
    </location>
</feature>
<dbReference type="AlphaFoldDB" id="A0A0L0DVB7"/>
<organism evidence="14 15">
    <name type="scientific">Thecamonas trahens ATCC 50062</name>
    <dbReference type="NCBI Taxonomy" id="461836"/>
    <lineage>
        <taxon>Eukaryota</taxon>
        <taxon>Apusozoa</taxon>
        <taxon>Apusomonadida</taxon>
        <taxon>Apusomonadidae</taxon>
        <taxon>Thecamonas</taxon>
    </lineage>
</organism>
<dbReference type="GO" id="GO:0005524">
    <property type="term" value="F:ATP binding"/>
    <property type="evidence" value="ECO:0007669"/>
    <property type="project" value="UniProtKB-UniRule"/>
</dbReference>
<dbReference type="SUPFAM" id="SSF56112">
    <property type="entry name" value="Protein kinase-like (PK-like)"/>
    <property type="match status" value="1"/>
</dbReference>
<comment type="catalytic activity">
    <reaction evidence="8">
        <text>L-threonyl-[protein] + ATP = O-phospho-L-threonyl-[protein] + ADP + H(+)</text>
        <dbReference type="Rhea" id="RHEA:46608"/>
        <dbReference type="Rhea" id="RHEA-COMP:11060"/>
        <dbReference type="Rhea" id="RHEA-COMP:11605"/>
        <dbReference type="ChEBI" id="CHEBI:15378"/>
        <dbReference type="ChEBI" id="CHEBI:30013"/>
        <dbReference type="ChEBI" id="CHEBI:30616"/>
        <dbReference type="ChEBI" id="CHEBI:61977"/>
        <dbReference type="ChEBI" id="CHEBI:456216"/>
        <dbReference type="EC" id="2.7.11.1"/>
    </reaction>
</comment>
<keyword evidence="5 10" id="KW-0547">Nucleotide-binding</keyword>
<evidence type="ECO:0000256" key="10">
    <source>
        <dbReference type="PROSITE-ProRule" id="PRU10141"/>
    </source>
</evidence>
<dbReference type="OMA" id="KLRVDQF"/>
<dbReference type="EMBL" id="GL349440">
    <property type="protein sequence ID" value="KNC56097.1"/>
    <property type="molecule type" value="Genomic_DNA"/>
</dbReference>
<keyword evidence="4" id="KW-0808">Transferase</keyword>
<evidence type="ECO:0000256" key="5">
    <source>
        <dbReference type="ARBA" id="ARBA00022741"/>
    </source>
</evidence>
<reference evidence="14 15" key="1">
    <citation type="submission" date="2010-05" db="EMBL/GenBank/DDBJ databases">
        <title>The Genome Sequence of Thecamonas trahens ATCC 50062.</title>
        <authorList>
            <consortium name="The Broad Institute Genome Sequencing Platform"/>
            <person name="Russ C."/>
            <person name="Cuomo C."/>
            <person name="Shea T."/>
            <person name="Young S.K."/>
            <person name="Zeng Q."/>
            <person name="Koehrsen M."/>
            <person name="Haas B."/>
            <person name="Borodovsky M."/>
            <person name="Guigo R."/>
            <person name="Alvarado L."/>
            <person name="Berlin A."/>
            <person name="Bochicchio J."/>
            <person name="Borenstein D."/>
            <person name="Chapman S."/>
            <person name="Chen Z."/>
            <person name="Freedman E."/>
            <person name="Gellesch M."/>
            <person name="Goldberg J."/>
            <person name="Griggs A."/>
            <person name="Gujja S."/>
            <person name="Heilman E."/>
            <person name="Heiman D."/>
            <person name="Hepburn T."/>
            <person name="Howarth C."/>
            <person name="Jen D."/>
            <person name="Larson L."/>
            <person name="Mehta T."/>
            <person name="Park D."/>
            <person name="Pearson M."/>
            <person name="Roberts A."/>
            <person name="Saif S."/>
            <person name="Shenoy N."/>
            <person name="Sisk P."/>
            <person name="Stolte C."/>
            <person name="Sykes S."/>
            <person name="Thomson T."/>
            <person name="Walk T."/>
            <person name="White J."/>
            <person name="Yandava C."/>
            <person name="Burger G."/>
            <person name="Gray M.W."/>
            <person name="Holland P.W.H."/>
            <person name="King N."/>
            <person name="Lang F.B.F."/>
            <person name="Roger A.J."/>
            <person name="Ruiz-Trillo I."/>
            <person name="Lander E."/>
            <person name="Nusbaum C."/>
        </authorList>
    </citation>
    <scope>NUCLEOTIDE SEQUENCE [LARGE SCALE GENOMIC DNA]</scope>
    <source>
        <strain evidence="14 15">ATCC 50062</strain>
    </source>
</reference>
<keyword evidence="3" id="KW-0597">Phosphoprotein</keyword>
<evidence type="ECO:0000256" key="3">
    <source>
        <dbReference type="ARBA" id="ARBA00022553"/>
    </source>
</evidence>
<keyword evidence="7 10" id="KW-0067">ATP-binding</keyword>
<dbReference type="InterPro" id="IPR011009">
    <property type="entry name" value="Kinase-like_dom_sf"/>
</dbReference>
<dbReference type="EC" id="2.7.11.1" evidence="1"/>
<dbReference type="GeneID" id="25561818"/>
<dbReference type="InterPro" id="IPR050236">
    <property type="entry name" value="Ser_Thr_kinase_AGC"/>
</dbReference>
<dbReference type="FunFam" id="3.30.200.20:FF:000042">
    <property type="entry name" value="Aurora kinase A"/>
    <property type="match status" value="1"/>
</dbReference>
<dbReference type="eggNOG" id="KOG0605">
    <property type="taxonomic scope" value="Eukaryota"/>
</dbReference>
<dbReference type="PANTHER" id="PTHR24356">
    <property type="entry name" value="SERINE/THREONINE-PROTEIN KINASE"/>
    <property type="match status" value="1"/>
</dbReference>
<dbReference type="OrthoDB" id="18472at2759"/>